<evidence type="ECO:0000313" key="20">
    <source>
        <dbReference type="EMBL" id="RLV57397.1"/>
    </source>
</evidence>
<dbReference type="OrthoDB" id="9804592at2"/>
<dbReference type="SUPFAM" id="SSF51735">
    <property type="entry name" value="NAD(P)-binding Rossmann-fold domains"/>
    <property type="match status" value="1"/>
</dbReference>
<comment type="catalytic activity">
    <reaction evidence="13">
        <text>NAD(+) + NADPH + H(+)(in) = NADH + NADP(+) + H(+)(out)</text>
        <dbReference type="Rhea" id="RHEA:47992"/>
        <dbReference type="ChEBI" id="CHEBI:15378"/>
        <dbReference type="ChEBI" id="CHEBI:57540"/>
        <dbReference type="ChEBI" id="CHEBI:57783"/>
        <dbReference type="ChEBI" id="CHEBI:57945"/>
        <dbReference type="ChEBI" id="CHEBI:58349"/>
        <dbReference type="EC" id="7.1.1.1"/>
    </reaction>
</comment>
<keyword evidence="6 17" id="KW-0812">Transmembrane</keyword>
<proteinExistence type="predicted"/>
<evidence type="ECO:0000259" key="18">
    <source>
        <dbReference type="SMART" id="SM01002"/>
    </source>
</evidence>
<dbReference type="Pfam" id="PF01262">
    <property type="entry name" value="AlaDh_PNT_C"/>
    <property type="match status" value="1"/>
</dbReference>
<dbReference type="NCBIfam" id="NF006942">
    <property type="entry name" value="PRK09424.1"/>
    <property type="match status" value="1"/>
</dbReference>
<evidence type="ECO:0000256" key="2">
    <source>
        <dbReference type="ARBA" id="ARBA00004429"/>
    </source>
</evidence>
<organism evidence="20 21">
    <name type="scientific">Aeromicrobium phragmitis</name>
    <dbReference type="NCBI Taxonomy" id="2478914"/>
    <lineage>
        <taxon>Bacteria</taxon>
        <taxon>Bacillati</taxon>
        <taxon>Actinomycetota</taxon>
        <taxon>Actinomycetes</taxon>
        <taxon>Propionibacteriales</taxon>
        <taxon>Nocardioidaceae</taxon>
        <taxon>Aeromicrobium</taxon>
    </lineage>
</organism>
<dbReference type="EC" id="7.1.1.1" evidence="3"/>
<comment type="function">
    <text evidence="1">The transhydrogenation between NADH and NADP is coupled to respiration and ATP hydrolysis and functions as a proton pump across the membrane.</text>
</comment>
<evidence type="ECO:0000256" key="16">
    <source>
        <dbReference type="ARBA" id="ARBA00083734"/>
    </source>
</evidence>
<dbReference type="GO" id="GO:0006740">
    <property type="term" value="P:NADPH regeneration"/>
    <property type="evidence" value="ECO:0007669"/>
    <property type="project" value="TreeGrafter"/>
</dbReference>
<dbReference type="PIRSF" id="PIRSF000203">
    <property type="entry name" value="NADP_transhydrogenase_alpha"/>
    <property type="match status" value="1"/>
</dbReference>
<dbReference type="PANTHER" id="PTHR10160:SF19">
    <property type="entry name" value="PROTON-TRANSLOCATING NAD(P)(+) TRANSHYDROGENASE"/>
    <property type="match status" value="1"/>
</dbReference>
<dbReference type="RefSeq" id="WP_121792805.1">
    <property type="nucleotide sequence ID" value="NZ_RDBF01000001.1"/>
</dbReference>
<evidence type="ECO:0000256" key="11">
    <source>
        <dbReference type="ARBA" id="ARBA00023027"/>
    </source>
</evidence>
<dbReference type="EMBL" id="RDBF01000001">
    <property type="protein sequence ID" value="RLV57397.1"/>
    <property type="molecule type" value="Genomic_DNA"/>
</dbReference>
<reference evidence="20 21" key="1">
    <citation type="submission" date="2018-10" db="EMBL/GenBank/DDBJ databases">
        <title>Aeromicrobium sp. 9W16Y-2 whole genome shotgun sequence.</title>
        <authorList>
            <person name="Li F."/>
        </authorList>
    </citation>
    <scope>NUCLEOTIDE SEQUENCE [LARGE SCALE GENOMIC DNA]</scope>
    <source>
        <strain evidence="20 21">9W16Y-2</strain>
    </source>
</reference>
<evidence type="ECO:0000256" key="15">
    <source>
        <dbReference type="ARBA" id="ARBA00079788"/>
    </source>
</evidence>
<feature type="transmembrane region" description="Helical" evidence="17">
    <location>
        <begin position="401"/>
        <end position="419"/>
    </location>
</feature>
<dbReference type="Pfam" id="PF12769">
    <property type="entry name" value="PNTB_4TM"/>
    <property type="match status" value="1"/>
</dbReference>
<feature type="transmembrane region" description="Helical" evidence="17">
    <location>
        <begin position="478"/>
        <end position="500"/>
    </location>
</feature>
<dbReference type="GO" id="GO:0016491">
    <property type="term" value="F:oxidoreductase activity"/>
    <property type="evidence" value="ECO:0007669"/>
    <property type="project" value="UniProtKB-KW"/>
</dbReference>
<dbReference type="InterPro" id="IPR024605">
    <property type="entry name" value="NADP_transhyd_a_C"/>
</dbReference>
<dbReference type="Gene3D" id="3.40.50.720">
    <property type="entry name" value="NAD(P)-binding Rossmann-like Domain"/>
    <property type="match status" value="2"/>
</dbReference>
<keyword evidence="20" id="KW-0560">Oxidoreductase</keyword>
<evidence type="ECO:0000256" key="12">
    <source>
        <dbReference type="ARBA" id="ARBA00023136"/>
    </source>
</evidence>
<evidence type="ECO:0000256" key="9">
    <source>
        <dbReference type="ARBA" id="ARBA00022967"/>
    </source>
</evidence>
<evidence type="ECO:0000256" key="5">
    <source>
        <dbReference type="ARBA" id="ARBA00022519"/>
    </source>
</evidence>
<dbReference type="InterPro" id="IPR007886">
    <property type="entry name" value="AlaDH/PNT_N"/>
</dbReference>
<evidence type="ECO:0000256" key="1">
    <source>
        <dbReference type="ARBA" id="ARBA00003943"/>
    </source>
</evidence>
<sequence length="511" mass="52708">MKIGIVTESAAGETRVSATPATVIQLLKLGYDVVVESGAGARASFTDDAYADAGATVVAPDEAWASDVVLKVNAPDDEEIARLRDGATLISLLSPGLNPELVEKLAARPITALAMDAVPRISRAQSMDVLSSMANIAGYRAVVEAAHEFGRFFTGQVTAAGKVPPAKVLVAGAGVAGLAAIGAASSLGAIVRATDPRPEVADQVKSIGGEYLAVEVEEQMESSDGYAKATSEAYDRRAAEIYSEQAQDVDIIITTALIPGRAAPRLITAADVASMKPGSVIVDMAAAQGGNVEGSVPGEKVVTDNGVIILGYTDLAGRLPTQASQLYGTNLVNLLKLLTPGKDGELVLDFDDVVQRAVTVARDGEKLWPPPPVQVSAAPAAAPAVAEPVEKKEPRKLTERGRIVAVAAAAAVLFGLIAISPAALQGHLVVFALAVVVGFYVIGNVHHALHTPLMSVTNAISSIIIVGALLQIGSDDAVITTISFVAVLLASINIFGGFAVTRRMLAMFSRS</sequence>
<keyword evidence="5" id="KW-0997">Cell inner membrane</keyword>
<feature type="transmembrane region" description="Helical" evidence="17">
    <location>
        <begin position="425"/>
        <end position="443"/>
    </location>
</feature>
<feature type="domain" description="Alanine dehydrogenase/pyridine nucleotide transhydrogenase NAD(H)-binding" evidence="18">
    <location>
        <begin position="146"/>
        <end position="311"/>
    </location>
</feature>
<feature type="transmembrane region" description="Helical" evidence="17">
    <location>
        <begin position="455"/>
        <end position="472"/>
    </location>
</feature>
<dbReference type="GO" id="GO:0008750">
    <property type="term" value="F:proton-translocating NAD(P)+ transhydrogenase activity"/>
    <property type="evidence" value="ECO:0007669"/>
    <property type="project" value="UniProtKB-EC"/>
</dbReference>
<keyword evidence="10 17" id="KW-1133">Transmembrane helix</keyword>
<evidence type="ECO:0000256" key="7">
    <source>
        <dbReference type="ARBA" id="ARBA00022741"/>
    </source>
</evidence>
<dbReference type="Pfam" id="PF05222">
    <property type="entry name" value="AlaDh_PNT_N"/>
    <property type="match status" value="1"/>
</dbReference>
<keyword evidence="7" id="KW-0547">Nucleotide-binding</keyword>
<keyword evidence="21" id="KW-1185">Reference proteome</keyword>
<keyword evidence="9" id="KW-1278">Translocase</keyword>
<accession>A0A3L8PPU7</accession>
<keyword evidence="11" id="KW-0520">NAD</keyword>
<evidence type="ECO:0000256" key="6">
    <source>
        <dbReference type="ARBA" id="ARBA00022692"/>
    </source>
</evidence>
<evidence type="ECO:0000256" key="14">
    <source>
        <dbReference type="ARBA" id="ARBA00071831"/>
    </source>
</evidence>
<keyword evidence="8" id="KW-0521">NADP</keyword>
<name>A0A3L8PPU7_9ACTN</name>
<keyword evidence="12 17" id="KW-0472">Membrane</keyword>
<dbReference type="GO" id="GO:0050661">
    <property type="term" value="F:NADP binding"/>
    <property type="evidence" value="ECO:0007669"/>
    <property type="project" value="TreeGrafter"/>
</dbReference>
<dbReference type="Proteomes" id="UP000282515">
    <property type="component" value="Unassembled WGS sequence"/>
</dbReference>
<comment type="subcellular location">
    <subcellularLocation>
        <location evidence="2">Cell inner membrane</location>
        <topology evidence="2">Multi-pass membrane protein</topology>
    </subcellularLocation>
</comment>
<evidence type="ECO:0000256" key="3">
    <source>
        <dbReference type="ARBA" id="ARBA00012943"/>
    </source>
</evidence>
<dbReference type="SMART" id="SM01003">
    <property type="entry name" value="AlaDh_PNT_N"/>
    <property type="match status" value="1"/>
</dbReference>
<dbReference type="CDD" id="cd05304">
    <property type="entry name" value="Rubrum_tdh"/>
    <property type="match status" value="1"/>
</dbReference>
<evidence type="ECO:0000313" key="21">
    <source>
        <dbReference type="Proteomes" id="UP000282515"/>
    </source>
</evidence>
<gene>
    <name evidence="20" type="ORF">D9V41_01805</name>
</gene>
<evidence type="ECO:0000256" key="10">
    <source>
        <dbReference type="ARBA" id="ARBA00022989"/>
    </source>
</evidence>
<dbReference type="InterPro" id="IPR036291">
    <property type="entry name" value="NAD(P)-bd_dom_sf"/>
</dbReference>
<dbReference type="InterPro" id="IPR007698">
    <property type="entry name" value="AlaDH/PNT_NAD(H)-bd"/>
</dbReference>
<dbReference type="NCBIfam" id="TIGR00561">
    <property type="entry name" value="pntA"/>
    <property type="match status" value="1"/>
</dbReference>
<evidence type="ECO:0000256" key="17">
    <source>
        <dbReference type="SAM" id="Phobius"/>
    </source>
</evidence>
<evidence type="ECO:0000259" key="19">
    <source>
        <dbReference type="SMART" id="SM01003"/>
    </source>
</evidence>
<dbReference type="InterPro" id="IPR026255">
    <property type="entry name" value="NADP_transhyd_a"/>
</dbReference>
<protein>
    <recommendedName>
        <fullName evidence="14">NAD(P) transhydrogenase subunit alpha</fullName>
        <ecNumber evidence="3">7.1.1.1</ecNumber>
    </recommendedName>
    <alternativeName>
        <fullName evidence="16">Nicotinamide nucleotide transhydrogenase subunit alpha</fullName>
    </alternativeName>
    <alternativeName>
        <fullName evidence="15">Pyridine nucleotide transhydrogenase subunit alpha</fullName>
    </alternativeName>
</protein>
<keyword evidence="4" id="KW-1003">Cell membrane</keyword>
<evidence type="ECO:0000256" key="8">
    <source>
        <dbReference type="ARBA" id="ARBA00022857"/>
    </source>
</evidence>
<dbReference type="FunFam" id="3.40.50.720:FF:000028">
    <property type="entry name" value="NAD(P) transhydrogenase subunit alpha"/>
    <property type="match status" value="1"/>
</dbReference>
<comment type="caution">
    <text evidence="20">The sequence shown here is derived from an EMBL/GenBank/DDBJ whole genome shotgun (WGS) entry which is preliminary data.</text>
</comment>
<dbReference type="SUPFAM" id="SSF52283">
    <property type="entry name" value="Formate/glycerate dehydrogenase catalytic domain-like"/>
    <property type="match status" value="1"/>
</dbReference>
<evidence type="ECO:0000256" key="4">
    <source>
        <dbReference type="ARBA" id="ARBA00022475"/>
    </source>
</evidence>
<evidence type="ECO:0000256" key="13">
    <source>
        <dbReference type="ARBA" id="ARBA00048202"/>
    </source>
</evidence>
<dbReference type="GO" id="GO:0005886">
    <property type="term" value="C:plasma membrane"/>
    <property type="evidence" value="ECO:0007669"/>
    <property type="project" value="UniProtKB-SubCell"/>
</dbReference>
<dbReference type="SMART" id="SM01002">
    <property type="entry name" value="AlaDh_PNT_C"/>
    <property type="match status" value="1"/>
</dbReference>
<dbReference type="PANTHER" id="PTHR10160">
    <property type="entry name" value="NAD(P) TRANSHYDROGENASE"/>
    <property type="match status" value="1"/>
</dbReference>
<feature type="domain" description="Alanine dehydrogenase/pyridine nucleotide transhydrogenase N-terminal" evidence="19">
    <location>
        <begin position="4"/>
        <end position="137"/>
    </location>
</feature>
<dbReference type="AlphaFoldDB" id="A0A3L8PPU7"/>